<reference evidence="4 5" key="1">
    <citation type="submission" date="2017-06" db="EMBL/GenBank/DDBJ databases">
        <title>Comparative genomic analysis of Ambrosia Fusariam Clade fungi.</title>
        <authorList>
            <person name="Stajich J.E."/>
            <person name="Carrillo J."/>
            <person name="Kijimoto T."/>
            <person name="Eskalen A."/>
            <person name="O'Donnell K."/>
            <person name="Kasson M."/>
        </authorList>
    </citation>
    <scope>NUCLEOTIDE SEQUENCE [LARGE SCALE GENOMIC DNA]</scope>
    <source>
        <strain evidence="4 5">NRRL62606</strain>
    </source>
</reference>
<evidence type="ECO:0000256" key="2">
    <source>
        <dbReference type="SAM" id="MobiDB-lite"/>
    </source>
</evidence>
<dbReference type="PANTHER" id="PTHR35391">
    <property type="entry name" value="C2H2-TYPE DOMAIN-CONTAINING PROTEIN-RELATED"/>
    <property type="match status" value="1"/>
</dbReference>
<dbReference type="AlphaFoldDB" id="A0A428RW40"/>
<evidence type="ECO:0000313" key="4">
    <source>
        <dbReference type="EMBL" id="RSL81740.1"/>
    </source>
</evidence>
<dbReference type="Gene3D" id="3.40.50.300">
    <property type="entry name" value="P-loop containing nucleotide triphosphate hydrolases"/>
    <property type="match status" value="1"/>
</dbReference>
<dbReference type="InterPro" id="IPR027417">
    <property type="entry name" value="P-loop_NTPase"/>
</dbReference>
<gene>
    <name evidence="4" type="ORF">CEP51_005640</name>
</gene>
<sequence length="1108" mass="125169">MQQSDLDESIYSAAVTCLDVFDLYLKSPGITEPRRDIAEELRGRFNLWAAYAGAFAAPKASLDARLVAHSDIRDMVLELLVMVQRNIIQELRLNRTIPQPDADNVEAADGEPPLLLGLNAVDAALSRLHSLAVAIRRSAARSYRQKVTLTPPSGNTEGLCYTQFVRRRFPHAGDSLIEHLGKSVHIRGRAMFYQQRHNKKIAENREREDTSMPAMPENTEPTIEDGGLDGLTMPGVPNTNPMSETNVSNIDGQDLHRRVQIIKPSLSHISRGSSIQESQDDKFDYPKIPRTKETGDDVPCPFCCEPLKLSTLTEKEWRDHVDRDMEPYVCISEECKEPLQFFVHSQDWRDHMQRMHTLDWARNVYTTTWHCDMDHDHVPKDRDMRDFNEKGDFIEHLSKAHGETLTRPQMLARTRRSRTTRIRDPFTCPLCDCQPEDIAPQIPEKPYDLLSKHIARHLKALAFLSLSYLDFDQDFSESSGSGNQLSQKDGVDSANASIRDESFDDILPTVVSENERLVDGQTFIEPRELNDPVTWPRRLLRDFPERDDTLESFAAAIKKAGNEVGMDSRITDWITPVNYGPQQAYHFSMRVPGTDQWFLEAAEFQAWLQTAKQTLFCPGIPGAGKTIITASVIEYLHSRFRDRKDIGIAYIYCNFQQQDEQKAEDLLASVLKQLAQRQSTLSAEVKDLYNRHQKNRTIPSLEETSRTLHSVAATYLRVFIIADALDECRTDSLKRFLEEVFKLQGNTGANIFATSRPSKEISNCFSECLSLPISAAETDIMTYLNAKIPPLLSETEHMLVLQAGQAHGVLEGDSFILYPSREASQTTGSQDNTIVATATQIQPLTSTLVLEQAVTSTDQEYSVAEPQTRQVQDYAVTLDADIVNEDEGLSALSKLSLSDNDSTDRPCLSFSVTAIESEYKISDSSGQEVRHLPVMQRDCTSSDDISAVLEHLARYEFVKNLSNPSTKDDFLSSVNVNITTKTGNCFGPGSVIDIEQDGIRGYMFELRVENKGEKDLYLHVFSLGPSWQIENMLRRNFEILPPMDQSRGLSGRFSKKLKTEVPDEIRDRGFRSCDDFLKVLVTSQPTSFHIFELPKIGEAGKNEFLRLI</sequence>
<feature type="domain" description="Nephrocystin 3-like N-terminal" evidence="3">
    <location>
        <begin position="593"/>
        <end position="756"/>
    </location>
</feature>
<proteinExistence type="predicted"/>
<protein>
    <recommendedName>
        <fullName evidence="3">Nephrocystin 3-like N-terminal domain-containing protein</fullName>
    </recommendedName>
</protein>
<evidence type="ECO:0000256" key="1">
    <source>
        <dbReference type="ARBA" id="ARBA00022737"/>
    </source>
</evidence>
<dbReference type="Proteomes" id="UP000287972">
    <property type="component" value="Unassembled WGS sequence"/>
</dbReference>
<feature type="compositionally biased region" description="Polar residues" evidence="2">
    <location>
        <begin position="237"/>
        <end position="251"/>
    </location>
</feature>
<dbReference type="EMBL" id="NKCL01000115">
    <property type="protein sequence ID" value="RSL81740.1"/>
    <property type="molecule type" value="Genomic_DNA"/>
</dbReference>
<feature type="region of interest" description="Disordered" evidence="2">
    <location>
        <begin position="202"/>
        <end position="252"/>
    </location>
</feature>
<keyword evidence="5" id="KW-1185">Reference proteome</keyword>
<organism evidence="4 5">
    <name type="scientific">Fusarium floridanum</name>
    <dbReference type="NCBI Taxonomy" id="1325733"/>
    <lineage>
        <taxon>Eukaryota</taxon>
        <taxon>Fungi</taxon>
        <taxon>Dikarya</taxon>
        <taxon>Ascomycota</taxon>
        <taxon>Pezizomycotina</taxon>
        <taxon>Sordariomycetes</taxon>
        <taxon>Hypocreomycetidae</taxon>
        <taxon>Hypocreales</taxon>
        <taxon>Nectriaceae</taxon>
        <taxon>Fusarium</taxon>
        <taxon>Fusarium solani species complex</taxon>
    </lineage>
</organism>
<evidence type="ECO:0000259" key="3">
    <source>
        <dbReference type="Pfam" id="PF24883"/>
    </source>
</evidence>
<evidence type="ECO:0000313" key="5">
    <source>
        <dbReference type="Proteomes" id="UP000287972"/>
    </source>
</evidence>
<name>A0A428RW40_9HYPO</name>
<keyword evidence="1" id="KW-0677">Repeat</keyword>
<comment type="caution">
    <text evidence="4">The sequence shown here is derived from an EMBL/GenBank/DDBJ whole genome shotgun (WGS) entry which is preliminary data.</text>
</comment>
<dbReference type="PANTHER" id="PTHR35391:SF7">
    <property type="entry name" value="C2H2-TYPE DOMAIN-CONTAINING PROTEIN"/>
    <property type="match status" value="1"/>
</dbReference>
<accession>A0A428RW40</accession>
<dbReference type="InterPro" id="IPR056884">
    <property type="entry name" value="NPHP3-like_N"/>
</dbReference>
<dbReference type="Pfam" id="PF24883">
    <property type="entry name" value="NPHP3_N"/>
    <property type="match status" value="1"/>
</dbReference>